<evidence type="ECO:0000313" key="2">
    <source>
        <dbReference type="EMBL" id="CAI2366368.1"/>
    </source>
</evidence>
<name>A0AAD1UC18_EUPCR</name>
<proteinExistence type="predicted"/>
<dbReference type="AlphaFoldDB" id="A0AAD1UC18"/>
<feature type="region of interest" description="Disordered" evidence="1">
    <location>
        <begin position="203"/>
        <end position="222"/>
    </location>
</feature>
<feature type="region of interest" description="Disordered" evidence="1">
    <location>
        <begin position="165"/>
        <end position="186"/>
    </location>
</feature>
<reference evidence="2" key="1">
    <citation type="submission" date="2023-07" db="EMBL/GenBank/DDBJ databases">
        <authorList>
            <consortium name="AG Swart"/>
            <person name="Singh M."/>
            <person name="Singh A."/>
            <person name="Seah K."/>
            <person name="Emmerich C."/>
        </authorList>
    </citation>
    <scope>NUCLEOTIDE SEQUENCE</scope>
    <source>
        <strain evidence="2">DP1</strain>
    </source>
</reference>
<sequence length="234" mass="27034">MEKRAFSPRNRIFDNLSLTSPQIGLKYKKNQRNYKIKVKISTKPKIKDSPKRSKKLHYFGRRKVYSISPPPVHMTKIQNLASLTHQSRFSKAGYPMALQSPISNQNFTVCSPSTTRQKKRLENKATNIKISRRMRQSPLEILKCRIRSLSPYKTQVIDFGDTYLPKRSNKKRKRQKTKNSKALKPNIPISLAPLNEEISDTFRSTIQPPSTSPSKILSKWAHPPTPLNPFQIHL</sequence>
<gene>
    <name evidence="2" type="ORF">ECRASSUSDP1_LOCUS7641</name>
</gene>
<feature type="compositionally biased region" description="Polar residues" evidence="1">
    <location>
        <begin position="203"/>
        <end position="215"/>
    </location>
</feature>
<protein>
    <submittedName>
        <fullName evidence="2">Uncharacterized protein</fullName>
    </submittedName>
</protein>
<dbReference type="Proteomes" id="UP001295684">
    <property type="component" value="Unassembled WGS sequence"/>
</dbReference>
<comment type="caution">
    <text evidence="2">The sequence shown here is derived from an EMBL/GenBank/DDBJ whole genome shotgun (WGS) entry which is preliminary data.</text>
</comment>
<keyword evidence="3" id="KW-1185">Reference proteome</keyword>
<dbReference type="EMBL" id="CAMPGE010007451">
    <property type="protein sequence ID" value="CAI2366368.1"/>
    <property type="molecule type" value="Genomic_DNA"/>
</dbReference>
<organism evidence="2 3">
    <name type="scientific">Euplotes crassus</name>
    <dbReference type="NCBI Taxonomy" id="5936"/>
    <lineage>
        <taxon>Eukaryota</taxon>
        <taxon>Sar</taxon>
        <taxon>Alveolata</taxon>
        <taxon>Ciliophora</taxon>
        <taxon>Intramacronucleata</taxon>
        <taxon>Spirotrichea</taxon>
        <taxon>Hypotrichia</taxon>
        <taxon>Euplotida</taxon>
        <taxon>Euplotidae</taxon>
        <taxon>Moneuplotes</taxon>
    </lineage>
</organism>
<feature type="compositionally biased region" description="Basic residues" evidence="1">
    <location>
        <begin position="167"/>
        <end position="181"/>
    </location>
</feature>
<accession>A0AAD1UC18</accession>
<evidence type="ECO:0000313" key="3">
    <source>
        <dbReference type="Proteomes" id="UP001295684"/>
    </source>
</evidence>
<evidence type="ECO:0000256" key="1">
    <source>
        <dbReference type="SAM" id="MobiDB-lite"/>
    </source>
</evidence>